<dbReference type="InterPro" id="IPR051199">
    <property type="entry name" value="LPS_LOS_Heptosyltrfase"/>
</dbReference>
<sequence length="356" mass="36465">MSGAAAATGPQRGSGEARPRLLVLRALGLGDFLTAVPAFRALERAHPAAAIHLAAPSAHADLLSLAGLEWSVLPTAGPRTPPWPYSAPPDTAVNLHGSGPGSVRALRALGPGRLWTHASPAAGGPPGPEWPGRTHDVDLWCHLLAYYGISADPTDLRLPLPRPPKEHAGAAVVHPGAAFPARRWPPERFAALAQRLAAWGLDVVVTGSAAERPLALEVARRAGLGEQRVPAGRTPLPELAALVSRAAVVVCGDTGVAHLATAYGTPSVVLFGPVDPALWGPRVDADRHACLWYGEPGDPHGGAPAPGLLRIGVAEAAAAADRVLGRARPAARAAAAPAPRAPYRPTAAPASASPPR</sequence>
<keyword evidence="5" id="KW-1185">Reference proteome</keyword>
<evidence type="ECO:0000256" key="1">
    <source>
        <dbReference type="ARBA" id="ARBA00022676"/>
    </source>
</evidence>
<dbReference type="PANTHER" id="PTHR30160:SF1">
    <property type="entry name" value="LIPOPOLYSACCHARIDE 1,2-N-ACETYLGLUCOSAMINETRANSFERASE-RELATED"/>
    <property type="match status" value="1"/>
</dbReference>
<evidence type="ECO:0000313" key="5">
    <source>
        <dbReference type="Proteomes" id="UP001595858"/>
    </source>
</evidence>
<organism evidence="4 5">
    <name type="scientific">Streptomonospora arabica</name>
    <dbReference type="NCBI Taxonomy" id="412417"/>
    <lineage>
        <taxon>Bacteria</taxon>
        <taxon>Bacillati</taxon>
        <taxon>Actinomycetota</taxon>
        <taxon>Actinomycetes</taxon>
        <taxon>Streptosporangiales</taxon>
        <taxon>Nocardiopsidaceae</taxon>
        <taxon>Streptomonospora</taxon>
    </lineage>
</organism>
<dbReference type="InterPro" id="IPR002201">
    <property type="entry name" value="Glyco_trans_9"/>
</dbReference>
<accession>A0ABV9SPX8</accession>
<evidence type="ECO:0000256" key="2">
    <source>
        <dbReference type="ARBA" id="ARBA00022679"/>
    </source>
</evidence>
<dbReference type="CDD" id="cd03789">
    <property type="entry name" value="GT9_LPS_heptosyltransferase"/>
    <property type="match status" value="1"/>
</dbReference>
<proteinExistence type="predicted"/>
<gene>
    <name evidence="4" type="ORF">ACFPCZ_16710</name>
</gene>
<feature type="region of interest" description="Disordered" evidence="3">
    <location>
        <begin position="329"/>
        <end position="356"/>
    </location>
</feature>
<dbReference type="EMBL" id="JBHSIY010000014">
    <property type="protein sequence ID" value="MFC4868276.1"/>
    <property type="molecule type" value="Genomic_DNA"/>
</dbReference>
<reference evidence="5" key="1">
    <citation type="journal article" date="2019" name="Int. J. Syst. Evol. Microbiol.">
        <title>The Global Catalogue of Microorganisms (GCM) 10K type strain sequencing project: providing services to taxonomists for standard genome sequencing and annotation.</title>
        <authorList>
            <consortium name="The Broad Institute Genomics Platform"/>
            <consortium name="The Broad Institute Genome Sequencing Center for Infectious Disease"/>
            <person name="Wu L."/>
            <person name="Ma J."/>
        </authorList>
    </citation>
    <scope>NUCLEOTIDE SEQUENCE [LARGE SCALE GENOMIC DNA]</scope>
    <source>
        <strain evidence="5">CGMCC 4.7304</strain>
    </source>
</reference>
<keyword evidence="1" id="KW-0328">Glycosyltransferase</keyword>
<dbReference type="Proteomes" id="UP001595858">
    <property type="component" value="Unassembled WGS sequence"/>
</dbReference>
<evidence type="ECO:0000256" key="3">
    <source>
        <dbReference type="SAM" id="MobiDB-lite"/>
    </source>
</evidence>
<dbReference type="RefSeq" id="WP_386699660.1">
    <property type="nucleotide sequence ID" value="NZ_JBHSIY010000014.1"/>
</dbReference>
<evidence type="ECO:0000313" key="4">
    <source>
        <dbReference type="EMBL" id="MFC4868276.1"/>
    </source>
</evidence>
<comment type="caution">
    <text evidence="4">The sequence shown here is derived from an EMBL/GenBank/DDBJ whole genome shotgun (WGS) entry which is preliminary data.</text>
</comment>
<name>A0ABV9SPX8_9ACTN</name>
<dbReference type="Gene3D" id="3.40.50.2000">
    <property type="entry name" value="Glycogen Phosphorylase B"/>
    <property type="match status" value="2"/>
</dbReference>
<dbReference type="PANTHER" id="PTHR30160">
    <property type="entry name" value="TETRAACYLDISACCHARIDE 4'-KINASE-RELATED"/>
    <property type="match status" value="1"/>
</dbReference>
<dbReference type="Pfam" id="PF01075">
    <property type="entry name" value="Glyco_transf_9"/>
    <property type="match status" value="1"/>
</dbReference>
<protein>
    <submittedName>
        <fullName evidence="4">Glycosyltransferase family 9 protein</fullName>
    </submittedName>
</protein>
<dbReference type="SUPFAM" id="SSF53756">
    <property type="entry name" value="UDP-Glycosyltransferase/glycogen phosphorylase"/>
    <property type="match status" value="1"/>
</dbReference>
<keyword evidence="2" id="KW-0808">Transferase</keyword>